<keyword evidence="4 8" id="KW-0812">Transmembrane</keyword>
<evidence type="ECO:0000259" key="9">
    <source>
        <dbReference type="PROSITE" id="PS50850"/>
    </source>
</evidence>
<dbReference type="OrthoDB" id="9783823at2"/>
<evidence type="ECO:0000313" key="10">
    <source>
        <dbReference type="EMBL" id="ANH81256.1"/>
    </source>
</evidence>
<dbReference type="InterPro" id="IPR036259">
    <property type="entry name" value="MFS_trans_sf"/>
</dbReference>
<dbReference type="PROSITE" id="PS00217">
    <property type="entry name" value="SUGAR_TRANSPORT_2"/>
    <property type="match status" value="1"/>
</dbReference>
<evidence type="ECO:0000256" key="3">
    <source>
        <dbReference type="ARBA" id="ARBA00022448"/>
    </source>
</evidence>
<accession>A0A1A9I0V5</accession>
<dbReference type="InterPro" id="IPR005828">
    <property type="entry name" value="MFS_sugar_transport-like"/>
</dbReference>
<feature type="domain" description="Major facilitator superfamily (MFS) profile" evidence="9">
    <location>
        <begin position="20"/>
        <end position="448"/>
    </location>
</feature>
<dbReference type="PANTHER" id="PTHR48020:SF12">
    <property type="entry name" value="PROTON MYO-INOSITOL COTRANSPORTER"/>
    <property type="match status" value="1"/>
</dbReference>
<keyword evidence="6 8" id="KW-0472">Membrane</keyword>
<feature type="transmembrane region" description="Helical" evidence="8">
    <location>
        <begin position="324"/>
        <end position="345"/>
    </location>
</feature>
<keyword evidence="3 7" id="KW-0813">Transport</keyword>
<dbReference type="InterPro" id="IPR003663">
    <property type="entry name" value="Sugar/inositol_transpt"/>
</dbReference>
<feature type="transmembrane region" description="Helical" evidence="8">
    <location>
        <begin position="17"/>
        <end position="41"/>
    </location>
</feature>
<feature type="transmembrane region" description="Helical" evidence="8">
    <location>
        <begin position="351"/>
        <end position="376"/>
    </location>
</feature>
<keyword evidence="5 8" id="KW-1133">Transmembrane helix</keyword>
<dbReference type="NCBIfam" id="TIGR00879">
    <property type="entry name" value="SP"/>
    <property type="match status" value="1"/>
</dbReference>
<feature type="transmembrane region" description="Helical" evidence="8">
    <location>
        <begin position="258"/>
        <end position="280"/>
    </location>
</feature>
<dbReference type="InterPro" id="IPR020846">
    <property type="entry name" value="MFS_dom"/>
</dbReference>
<dbReference type="PROSITE" id="PS50850">
    <property type="entry name" value="MFS"/>
    <property type="match status" value="1"/>
</dbReference>
<dbReference type="GO" id="GO:0022857">
    <property type="term" value="F:transmembrane transporter activity"/>
    <property type="evidence" value="ECO:0007669"/>
    <property type="project" value="InterPro"/>
</dbReference>
<dbReference type="KEGG" id="nia:A8C56_09900"/>
<proteinExistence type="inferred from homology"/>
<sequence>MQLSNGSLSAARGGQNLLGISIIAALAGFIFGFDTVVISGANLPIKELWHTSPWFHGFFIMSMALWGTVIGAIFGGIPTEKYGRKKILLWVGIFFSLSSIGSAFAPDPYSFSFFRFIGGVGIGISSVAAPTYISEISTPATRGRLVAMYQFNIVFGILIAYLSNYFLKGVGGANDWRWMLGVMALPSLLYTLLVIGIPESPRWLIAKKRNEAAARSILQKLGVMNIDDEVKTILSALETAPDKKQNGAGFFSSKYKRIIWLAFFVAFFNQWSGINFILYYAPEILERAGLAARDSLKNSIALGGTNLIFTFAGLYLIDRLGRKTLLLIGSVGYIVSLAMVAWSFYSGAPAGFLLLFLLLFIASHAVGQGAVIWVFISEIFPNNIRALGQSFGASIHWVFAAIITLITPVFLDADNGIFKDNPWPIFAFFAFMMFLQLLWVLIKVPETKGVSLEELEKRLVR</sequence>
<dbReference type="EMBL" id="CP015772">
    <property type="protein sequence ID" value="ANH81256.1"/>
    <property type="molecule type" value="Genomic_DNA"/>
</dbReference>
<evidence type="ECO:0000256" key="7">
    <source>
        <dbReference type="RuleBase" id="RU003346"/>
    </source>
</evidence>
<protein>
    <submittedName>
        <fullName evidence="10">MFS transporter</fullName>
    </submittedName>
</protein>
<dbReference type="SUPFAM" id="SSF103473">
    <property type="entry name" value="MFS general substrate transporter"/>
    <property type="match status" value="1"/>
</dbReference>
<feature type="transmembrane region" description="Helical" evidence="8">
    <location>
        <begin position="145"/>
        <end position="166"/>
    </location>
</feature>
<evidence type="ECO:0000256" key="8">
    <source>
        <dbReference type="SAM" id="Phobius"/>
    </source>
</evidence>
<feature type="transmembrane region" description="Helical" evidence="8">
    <location>
        <begin position="87"/>
        <end position="105"/>
    </location>
</feature>
<comment type="subcellular location">
    <subcellularLocation>
        <location evidence="1">Membrane</location>
        <topology evidence="1">Multi-pass membrane protein</topology>
    </subcellularLocation>
</comment>
<feature type="transmembrane region" description="Helical" evidence="8">
    <location>
        <begin position="423"/>
        <end position="442"/>
    </location>
</feature>
<feature type="transmembrane region" description="Helical" evidence="8">
    <location>
        <begin position="111"/>
        <end position="133"/>
    </location>
</feature>
<feature type="transmembrane region" description="Helical" evidence="8">
    <location>
        <begin position="53"/>
        <end position="75"/>
    </location>
</feature>
<dbReference type="InterPro" id="IPR005829">
    <property type="entry name" value="Sugar_transporter_CS"/>
</dbReference>
<dbReference type="Proteomes" id="UP000077667">
    <property type="component" value="Chromosome"/>
</dbReference>
<dbReference type="STRING" id="1176587.A8C56_09900"/>
<evidence type="ECO:0000256" key="5">
    <source>
        <dbReference type="ARBA" id="ARBA00022989"/>
    </source>
</evidence>
<dbReference type="Pfam" id="PF00083">
    <property type="entry name" value="Sugar_tr"/>
    <property type="match status" value="1"/>
</dbReference>
<keyword evidence="11" id="KW-1185">Reference proteome</keyword>
<dbReference type="RefSeq" id="WP_067755210.1">
    <property type="nucleotide sequence ID" value="NZ_CP015772.1"/>
</dbReference>
<gene>
    <name evidence="10" type="ORF">A8C56_09900</name>
</gene>
<feature type="transmembrane region" description="Helical" evidence="8">
    <location>
        <begin position="388"/>
        <end position="411"/>
    </location>
</feature>
<dbReference type="PRINTS" id="PR00171">
    <property type="entry name" value="SUGRTRNSPORT"/>
</dbReference>
<feature type="transmembrane region" description="Helical" evidence="8">
    <location>
        <begin position="178"/>
        <end position="198"/>
    </location>
</feature>
<evidence type="ECO:0000256" key="1">
    <source>
        <dbReference type="ARBA" id="ARBA00004141"/>
    </source>
</evidence>
<dbReference type="Gene3D" id="1.20.1250.20">
    <property type="entry name" value="MFS general substrate transporter like domains"/>
    <property type="match status" value="1"/>
</dbReference>
<dbReference type="InterPro" id="IPR050814">
    <property type="entry name" value="Myo-inositol_Transporter"/>
</dbReference>
<dbReference type="PANTHER" id="PTHR48020">
    <property type="entry name" value="PROTON MYO-INOSITOL COTRANSPORTER"/>
    <property type="match status" value="1"/>
</dbReference>
<comment type="similarity">
    <text evidence="2 7">Belongs to the major facilitator superfamily. Sugar transporter (TC 2.A.1.1) family.</text>
</comment>
<reference evidence="10 11" key="1">
    <citation type="submission" date="2016-05" db="EMBL/GenBank/DDBJ databases">
        <title>Niabella ginsenosidivorans BS26 whole genome sequencing.</title>
        <authorList>
            <person name="Im W.T."/>
            <person name="Siddiqi M.Z."/>
        </authorList>
    </citation>
    <scope>NUCLEOTIDE SEQUENCE [LARGE SCALE GENOMIC DNA]</scope>
    <source>
        <strain evidence="10 11">BS26</strain>
    </source>
</reference>
<dbReference type="GO" id="GO:0016020">
    <property type="term" value="C:membrane"/>
    <property type="evidence" value="ECO:0007669"/>
    <property type="project" value="UniProtKB-SubCell"/>
</dbReference>
<evidence type="ECO:0000256" key="2">
    <source>
        <dbReference type="ARBA" id="ARBA00010992"/>
    </source>
</evidence>
<organism evidence="10 11">
    <name type="scientific">Niabella ginsenosidivorans</name>
    <dbReference type="NCBI Taxonomy" id="1176587"/>
    <lineage>
        <taxon>Bacteria</taxon>
        <taxon>Pseudomonadati</taxon>
        <taxon>Bacteroidota</taxon>
        <taxon>Chitinophagia</taxon>
        <taxon>Chitinophagales</taxon>
        <taxon>Chitinophagaceae</taxon>
        <taxon>Niabella</taxon>
    </lineage>
</organism>
<evidence type="ECO:0000256" key="6">
    <source>
        <dbReference type="ARBA" id="ARBA00023136"/>
    </source>
</evidence>
<evidence type="ECO:0000256" key="4">
    <source>
        <dbReference type="ARBA" id="ARBA00022692"/>
    </source>
</evidence>
<name>A0A1A9I0V5_9BACT</name>
<evidence type="ECO:0000313" key="11">
    <source>
        <dbReference type="Proteomes" id="UP000077667"/>
    </source>
</evidence>
<dbReference type="AlphaFoldDB" id="A0A1A9I0V5"/>
<feature type="transmembrane region" description="Helical" evidence="8">
    <location>
        <begin position="300"/>
        <end position="317"/>
    </location>
</feature>
<dbReference type="PROSITE" id="PS00216">
    <property type="entry name" value="SUGAR_TRANSPORT_1"/>
    <property type="match status" value="1"/>
</dbReference>